<name>A0A6G1KEI1_9PLEO</name>
<proteinExistence type="predicted"/>
<dbReference type="EMBL" id="MU005768">
    <property type="protein sequence ID" value="KAF2711234.1"/>
    <property type="molecule type" value="Genomic_DNA"/>
</dbReference>
<evidence type="ECO:0000313" key="3">
    <source>
        <dbReference type="Proteomes" id="UP000799428"/>
    </source>
</evidence>
<dbReference type="AlphaFoldDB" id="A0A6G1KEI1"/>
<reference evidence="2" key="1">
    <citation type="journal article" date="2020" name="Stud. Mycol.">
        <title>101 Dothideomycetes genomes: a test case for predicting lifestyles and emergence of pathogens.</title>
        <authorList>
            <person name="Haridas S."/>
            <person name="Albert R."/>
            <person name="Binder M."/>
            <person name="Bloem J."/>
            <person name="Labutti K."/>
            <person name="Salamov A."/>
            <person name="Andreopoulos B."/>
            <person name="Baker S."/>
            <person name="Barry K."/>
            <person name="Bills G."/>
            <person name="Bluhm B."/>
            <person name="Cannon C."/>
            <person name="Castanera R."/>
            <person name="Culley D."/>
            <person name="Daum C."/>
            <person name="Ezra D."/>
            <person name="Gonzalez J."/>
            <person name="Henrissat B."/>
            <person name="Kuo A."/>
            <person name="Liang C."/>
            <person name="Lipzen A."/>
            <person name="Lutzoni F."/>
            <person name="Magnuson J."/>
            <person name="Mondo S."/>
            <person name="Nolan M."/>
            <person name="Ohm R."/>
            <person name="Pangilinan J."/>
            <person name="Park H.-J."/>
            <person name="Ramirez L."/>
            <person name="Alfaro M."/>
            <person name="Sun H."/>
            <person name="Tritt A."/>
            <person name="Yoshinaga Y."/>
            <person name="Zwiers L.-H."/>
            <person name="Turgeon B."/>
            <person name="Goodwin S."/>
            <person name="Spatafora J."/>
            <person name="Crous P."/>
            <person name="Grigoriev I."/>
        </authorList>
    </citation>
    <scope>NUCLEOTIDE SEQUENCE</scope>
    <source>
        <strain evidence="2">CBS 279.74</strain>
    </source>
</reference>
<evidence type="ECO:0000256" key="1">
    <source>
        <dbReference type="SAM" id="MobiDB-lite"/>
    </source>
</evidence>
<protein>
    <submittedName>
        <fullName evidence="2">Uncharacterized protein</fullName>
    </submittedName>
</protein>
<accession>A0A6G1KEI1</accession>
<sequence>MVSLYSSRGYRKKGHVVGLKFYSYPSTRAGALMSAFWLTCSSRAGGIQSQDAVCTIWNLLKRVASSWIFKLFEICFGGTESTDSEFLGRKGAGYNPERRD</sequence>
<keyword evidence="3" id="KW-1185">Reference proteome</keyword>
<dbReference type="Proteomes" id="UP000799428">
    <property type="component" value="Unassembled WGS sequence"/>
</dbReference>
<organism evidence="2 3">
    <name type="scientific">Pleomassaria siparia CBS 279.74</name>
    <dbReference type="NCBI Taxonomy" id="1314801"/>
    <lineage>
        <taxon>Eukaryota</taxon>
        <taxon>Fungi</taxon>
        <taxon>Dikarya</taxon>
        <taxon>Ascomycota</taxon>
        <taxon>Pezizomycotina</taxon>
        <taxon>Dothideomycetes</taxon>
        <taxon>Pleosporomycetidae</taxon>
        <taxon>Pleosporales</taxon>
        <taxon>Pleomassariaceae</taxon>
        <taxon>Pleomassaria</taxon>
    </lineage>
</organism>
<feature type="region of interest" description="Disordered" evidence="1">
    <location>
        <begin position="81"/>
        <end position="100"/>
    </location>
</feature>
<evidence type="ECO:0000313" key="2">
    <source>
        <dbReference type="EMBL" id="KAF2711234.1"/>
    </source>
</evidence>
<gene>
    <name evidence="2" type="ORF">K504DRAFT_501150</name>
</gene>